<dbReference type="AlphaFoldDB" id="A0A1L8CJL1"/>
<dbReference type="GO" id="GO:0046872">
    <property type="term" value="F:metal ion binding"/>
    <property type="evidence" value="ECO:0007669"/>
    <property type="project" value="UniProtKB-KW"/>
</dbReference>
<evidence type="ECO:0000313" key="4">
    <source>
        <dbReference type="Proteomes" id="UP000231632"/>
    </source>
</evidence>
<dbReference type="InterPro" id="IPR029068">
    <property type="entry name" value="Glyas_Bleomycin-R_OHBP_Dase"/>
</dbReference>
<name>A0A1L8CJL1_9PROT</name>
<keyword evidence="1" id="KW-0479">Metal-binding</keyword>
<evidence type="ECO:0000313" key="3">
    <source>
        <dbReference type="EMBL" id="GAV19103.1"/>
    </source>
</evidence>
<dbReference type="OrthoDB" id="9795618at2"/>
<dbReference type="InterPro" id="IPR037523">
    <property type="entry name" value="VOC_core"/>
</dbReference>
<evidence type="ECO:0000256" key="1">
    <source>
        <dbReference type="ARBA" id="ARBA00022723"/>
    </source>
</evidence>
<sequence length="135" mass="14997">MFSFHHVALSVSNLEESVAFYSLLGFDPVFDWQAEDDSLSIVHLRQGEALLELFCFTTPVAAPESTRSLATDLPRIGIKHFGVKVADIAKAKDEIEKLGIIDKVEVVKGRTGIDYFFITDPSGILVEVVQDDREL</sequence>
<dbReference type="Pfam" id="PF00903">
    <property type="entry name" value="Glyoxalase"/>
    <property type="match status" value="1"/>
</dbReference>
<protein>
    <submittedName>
        <fullName evidence="3">Glyoxylase I family protein</fullName>
    </submittedName>
</protein>
<reference evidence="3 4" key="1">
    <citation type="journal article" date="2017" name="Arch. Microbiol.">
        <title>Mariprofundus micogutta sp. nov., a novel iron-oxidizing zetaproteobacterium isolated from a deep-sea hydrothermal field at the Bayonnaise knoll of the Izu-Ogasawara arc, and a description of Mariprofundales ord. nov. and Zetaproteobacteria classis nov.</title>
        <authorList>
            <person name="Makita H."/>
            <person name="Tanaka E."/>
            <person name="Mitsunobu S."/>
            <person name="Miyazaki M."/>
            <person name="Nunoura T."/>
            <person name="Uematsu K."/>
            <person name="Takaki Y."/>
            <person name="Nishi S."/>
            <person name="Shimamura S."/>
            <person name="Takai K."/>
        </authorList>
    </citation>
    <scope>NUCLEOTIDE SEQUENCE [LARGE SCALE GENOMIC DNA]</scope>
    <source>
        <strain evidence="3 4">ET2</strain>
    </source>
</reference>
<dbReference type="PANTHER" id="PTHR43048">
    <property type="entry name" value="METHYLMALONYL-COA EPIMERASE"/>
    <property type="match status" value="1"/>
</dbReference>
<proteinExistence type="predicted"/>
<gene>
    <name evidence="3" type="ORF">MMIC_P0032</name>
</gene>
<dbReference type="SUPFAM" id="SSF54593">
    <property type="entry name" value="Glyoxalase/Bleomycin resistance protein/Dihydroxybiphenyl dioxygenase"/>
    <property type="match status" value="1"/>
</dbReference>
<dbReference type="STRING" id="1921010.MMIC_P0032"/>
<dbReference type="Proteomes" id="UP000231632">
    <property type="component" value="Unassembled WGS sequence"/>
</dbReference>
<feature type="domain" description="VOC" evidence="2">
    <location>
        <begin position="3"/>
        <end position="131"/>
    </location>
</feature>
<dbReference type="PANTHER" id="PTHR43048:SF3">
    <property type="entry name" value="METHYLMALONYL-COA EPIMERASE, MITOCHONDRIAL"/>
    <property type="match status" value="1"/>
</dbReference>
<comment type="caution">
    <text evidence="3">The sequence shown here is derived from an EMBL/GenBank/DDBJ whole genome shotgun (WGS) entry which is preliminary data.</text>
</comment>
<dbReference type="GO" id="GO:0046491">
    <property type="term" value="P:L-methylmalonyl-CoA metabolic process"/>
    <property type="evidence" value="ECO:0007669"/>
    <property type="project" value="TreeGrafter"/>
</dbReference>
<dbReference type="EMBL" id="BDFD01000001">
    <property type="protein sequence ID" value="GAV19103.1"/>
    <property type="molecule type" value="Genomic_DNA"/>
</dbReference>
<keyword evidence="4" id="KW-1185">Reference proteome</keyword>
<accession>A0A1L8CJL1</accession>
<dbReference type="Gene3D" id="3.10.180.10">
    <property type="entry name" value="2,3-Dihydroxybiphenyl 1,2-Dioxygenase, domain 1"/>
    <property type="match status" value="1"/>
</dbReference>
<evidence type="ECO:0000259" key="2">
    <source>
        <dbReference type="PROSITE" id="PS51819"/>
    </source>
</evidence>
<dbReference type="RefSeq" id="WP_072658308.1">
    <property type="nucleotide sequence ID" value="NZ_BDFD01000001.1"/>
</dbReference>
<dbReference type="InterPro" id="IPR051785">
    <property type="entry name" value="MMCE/EMCE_epimerase"/>
</dbReference>
<organism evidence="3 4">
    <name type="scientific">Mariprofundus micogutta</name>
    <dbReference type="NCBI Taxonomy" id="1921010"/>
    <lineage>
        <taxon>Bacteria</taxon>
        <taxon>Pseudomonadati</taxon>
        <taxon>Pseudomonadota</taxon>
        <taxon>Candidatius Mariprofundia</taxon>
        <taxon>Mariprofundales</taxon>
        <taxon>Mariprofundaceae</taxon>
        <taxon>Mariprofundus</taxon>
    </lineage>
</organism>
<dbReference type="PROSITE" id="PS51819">
    <property type="entry name" value="VOC"/>
    <property type="match status" value="1"/>
</dbReference>
<dbReference type="InterPro" id="IPR004360">
    <property type="entry name" value="Glyas_Fos-R_dOase_dom"/>
</dbReference>
<dbReference type="GO" id="GO:0004493">
    <property type="term" value="F:methylmalonyl-CoA epimerase activity"/>
    <property type="evidence" value="ECO:0007669"/>
    <property type="project" value="TreeGrafter"/>
</dbReference>